<organism evidence="2 3">
    <name type="scientific">Nannocystis exedens</name>
    <dbReference type="NCBI Taxonomy" id="54"/>
    <lineage>
        <taxon>Bacteria</taxon>
        <taxon>Pseudomonadati</taxon>
        <taxon>Myxococcota</taxon>
        <taxon>Polyangia</taxon>
        <taxon>Nannocystales</taxon>
        <taxon>Nannocystaceae</taxon>
        <taxon>Nannocystis</taxon>
    </lineage>
</organism>
<protein>
    <recommendedName>
        <fullName evidence="4">DoxX protein</fullName>
    </recommendedName>
</protein>
<evidence type="ECO:0008006" key="4">
    <source>
        <dbReference type="Google" id="ProtNLM"/>
    </source>
</evidence>
<evidence type="ECO:0000256" key="1">
    <source>
        <dbReference type="SAM" id="Phobius"/>
    </source>
</evidence>
<feature type="transmembrane region" description="Helical" evidence="1">
    <location>
        <begin position="85"/>
        <end position="102"/>
    </location>
</feature>
<feature type="transmembrane region" description="Helical" evidence="1">
    <location>
        <begin position="45"/>
        <end position="65"/>
    </location>
</feature>
<gene>
    <name evidence="2" type="ORF">SAMN02745121_03397</name>
</gene>
<evidence type="ECO:0000313" key="3">
    <source>
        <dbReference type="Proteomes" id="UP000199400"/>
    </source>
</evidence>
<dbReference type="STRING" id="54.SAMN02745121_03397"/>
<keyword evidence="1" id="KW-0812">Transmembrane</keyword>
<proteinExistence type="predicted"/>
<dbReference type="Proteomes" id="UP000199400">
    <property type="component" value="Unassembled WGS sequence"/>
</dbReference>
<dbReference type="AlphaFoldDB" id="A0A1I1YRV1"/>
<keyword evidence="3" id="KW-1185">Reference proteome</keyword>
<feature type="transmembrane region" description="Helical" evidence="1">
    <location>
        <begin position="195"/>
        <end position="214"/>
    </location>
</feature>
<feature type="transmembrane region" description="Helical" evidence="1">
    <location>
        <begin position="14"/>
        <end position="33"/>
    </location>
</feature>
<reference evidence="3" key="1">
    <citation type="submission" date="2016-10" db="EMBL/GenBank/DDBJ databases">
        <authorList>
            <person name="Varghese N."/>
            <person name="Submissions S."/>
        </authorList>
    </citation>
    <scope>NUCLEOTIDE SEQUENCE [LARGE SCALE GENOMIC DNA]</scope>
    <source>
        <strain evidence="3">ATCC 25963</strain>
    </source>
</reference>
<keyword evidence="1" id="KW-0472">Membrane</keyword>
<dbReference type="OrthoDB" id="102112at2"/>
<sequence length="422" mass="46811">MVEDDGRWSLARRFGLSFLGLYFCLNLVPLMLLSVPLIDDWFGMLWLMLWTKLMPILGNAALGIAEPISMEIAGSSDMTWNYVQQFWYVVLAAVGAIAWATLPHRRLLFPAQYAWLRIVVRYGLAMMMLSYGFIKVFGAQMEPLGPVHLSRTYGESSPGGLLWSFMGFSRFYMGFTGMAEVIGGALLLWRRTATLGALVTAGVMAHVVVLNFCFDVPVKIYSSLFLAMALFLAAHDARALIDLFVRGRPAALGDPSLALGRRMRIARVVLKAVVFVSVLETPVKLAIRQAAPEPEPGPLAGAWEVVEFVHDGQVRPWSQHDEIRWRQLVILPYPVAMVRGMRGQRTGFAVAHDEAAGTLTLTRMAEPAATHVLALERPAADEMVLRGPIAGGTAMVRLQRLDTEHAPLVTRGFRWIIEEGFN</sequence>
<dbReference type="EMBL" id="FOMX01000010">
    <property type="protein sequence ID" value="SFE20710.1"/>
    <property type="molecule type" value="Genomic_DNA"/>
</dbReference>
<evidence type="ECO:0000313" key="2">
    <source>
        <dbReference type="EMBL" id="SFE20710.1"/>
    </source>
</evidence>
<accession>A0A1I1YRV1</accession>
<feature type="transmembrane region" description="Helical" evidence="1">
    <location>
        <begin position="114"/>
        <end position="134"/>
    </location>
</feature>
<keyword evidence="1" id="KW-1133">Transmembrane helix</keyword>
<name>A0A1I1YRV1_9BACT</name>
<feature type="transmembrane region" description="Helical" evidence="1">
    <location>
        <begin position="171"/>
        <end position="188"/>
    </location>
</feature>
<dbReference type="RefSeq" id="WP_100792991.1">
    <property type="nucleotide sequence ID" value="NZ_FOMX01000010.1"/>
</dbReference>